<keyword evidence="2" id="KW-0238">DNA-binding</keyword>
<dbReference type="GO" id="GO:0003700">
    <property type="term" value="F:DNA-binding transcription factor activity"/>
    <property type="evidence" value="ECO:0007669"/>
    <property type="project" value="InterPro"/>
</dbReference>
<dbReference type="GO" id="GO:0003677">
    <property type="term" value="F:DNA binding"/>
    <property type="evidence" value="ECO:0007669"/>
    <property type="project" value="UniProtKB-KW"/>
</dbReference>
<name>A0A6V8M0D9_9BACT</name>
<accession>A0A6V8M0D9</accession>
<dbReference type="NCBIfam" id="NF033788">
    <property type="entry name" value="HTH_metalloreg"/>
    <property type="match status" value="1"/>
</dbReference>
<dbReference type="EMBL" id="BLTE01000016">
    <property type="protein sequence ID" value="GFK95327.1"/>
    <property type="molecule type" value="Genomic_DNA"/>
</dbReference>
<evidence type="ECO:0000313" key="6">
    <source>
        <dbReference type="Proteomes" id="UP000494245"/>
    </source>
</evidence>
<protein>
    <submittedName>
        <fullName evidence="5">Arsenic resistance transcriptional regulator ArsR1</fullName>
    </submittedName>
</protein>
<keyword evidence="3" id="KW-0804">Transcription</keyword>
<dbReference type="InterPro" id="IPR011991">
    <property type="entry name" value="ArsR-like_HTH"/>
</dbReference>
<keyword evidence="6" id="KW-1185">Reference proteome</keyword>
<dbReference type="RefSeq" id="WP_173086243.1">
    <property type="nucleotide sequence ID" value="NZ_BLTE01000016.1"/>
</dbReference>
<dbReference type="CDD" id="cd00090">
    <property type="entry name" value="HTH_ARSR"/>
    <property type="match status" value="1"/>
</dbReference>
<dbReference type="Proteomes" id="UP000494245">
    <property type="component" value="Unassembled WGS sequence"/>
</dbReference>
<evidence type="ECO:0000256" key="3">
    <source>
        <dbReference type="ARBA" id="ARBA00023163"/>
    </source>
</evidence>
<dbReference type="SMART" id="SM00418">
    <property type="entry name" value="HTH_ARSR"/>
    <property type="match status" value="1"/>
</dbReference>
<organism evidence="5 6">
    <name type="scientific">Fundidesulfovibrio magnetotacticus</name>
    <dbReference type="NCBI Taxonomy" id="2730080"/>
    <lineage>
        <taxon>Bacteria</taxon>
        <taxon>Pseudomonadati</taxon>
        <taxon>Thermodesulfobacteriota</taxon>
        <taxon>Desulfovibrionia</taxon>
        <taxon>Desulfovibrionales</taxon>
        <taxon>Desulfovibrionaceae</taxon>
        <taxon>Fundidesulfovibrio</taxon>
    </lineage>
</organism>
<dbReference type="Pfam" id="PF01022">
    <property type="entry name" value="HTH_5"/>
    <property type="match status" value="1"/>
</dbReference>
<gene>
    <name evidence="5" type="primary">arsR1_2</name>
    <name evidence="5" type="ORF">NNJEOMEG_03186</name>
</gene>
<evidence type="ECO:0000256" key="1">
    <source>
        <dbReference type="ARBA" id="ARBA00023015"/>
    </source>
</evidence>
<dbReference type="InterPro" id="IPR036390">
    <property type="entry name" value="WH_DNA-bd_sf"/>
</dbReference>
<keyword evidence="1" id="KW-0805">Transcription regulation</keyword>
<dbReference type="PANTHER" id="PTHR33154">
    <property type="entry name" value="TRANSCRIPTIONAL REGULATOR, ARSR FAMILY"/>
    <property type="match status" value="1"/>
</dbReference>
<comment type="caution">
    <text evidence="5">The sequence shown here is derived from an EMBL/GenBank/DDBJ whole genome shotgun (WGS) entry which is preliminary data.</text>
</comment>
<dbReference type="PROSITE" id="PS50987">
    <property type="entry name" value="HTH_ARSR_2"/>
    <property type="match status" value="1"/>
</dbReference>
<dbReference type="InterPro" id="IPR036388">
    <property type="entry name" value="WH-like_DNA-bd_sf"/>
</dbReference>
<dbReference type="AlphaFoldDB" id="A0A6V8M0D9"/>
<dbReference type="InterPro" id="IPR001845">
    <property type="entry name" value="HTH_ArsR_DNA-bd_dom"/>
</dbReference>
<sequence>MKSFPSLFKALSDETRLRIVHLLADGELCVCDLTHALEMPQSTISRHLAHLKNAGLVSDRRHKTWAFYRLADDAPPLAREIVDTLTRHMKTVEPARKDLAALGKYRCCPDRNCEQPPKRGGRS</sequence>
<dbReference type="PRINTS" id="PR00778">
    <property type="entry name" value="HTHARSR"/>
</dbReference>
<evidence type="ECO:0000256" key="2">
    <source>
        <dbReference type="ARBA" id="ARBA00023125"/>
    </source>
</evidence>
<dbReference type="InterPro" id="IPR051081">
    <property type="entry name" value="HTH_MetalResp_TranReg"/>
</dbReference>
<proteinExistence type="predicted"/>
<dbReference type="PANTHER" id="PTHR33154:SF18">
    <property type="entry name" value="ARSENICAL RESISTANCE OPERON REPRESSOR"/>
    <property type="match status" value="1"/>
</dbReference>
<reference evidence="5 6" key="2">
    <citation type="submission" date="2020-05" db="EMBL/GenBank/DDBJ databases">
        <title>Draft genome sequence of Desulfovibrio sp. strainFSS-1.</title>
        <authorList>
            <person name="Shimoshige H."/>
            <person name="Kobayashi H."/>
            <person name="Maekawa T."/>
        </authorList>
    </citation>
    <scope>NUCLEOTIDE SEQUENCE [LARGE SCALE GENOMIC DNA]</scope>
    <source>
        <strain evidence="5 6">SIID29052-01</strain>
    </source>
</reference>
<reference evidence="5 6" key="1">
    <citation type="submission" date="2020-04" db="EMBL/GenBank/DDBJ databases">
        <authorList>
            <consortium name="Desulfovibrio sp. FSS-1 genome sequencing consortium"/>
            <person name="Shimoshige H."/>
            <person name="Kobayashi H."/>
            <person name="Maekawa T."/>
        </authorList>
    </citation>
    <scope>NUCLEOTIDE SEQUENCE [LARGE SCALE GENOMIC DNA]</scope>
    <source>
        <strain evidence="5 6">SIID29052-01</strain>
    </source>
</reference>
<dbReference type="Gene3D" id="1.10.10.10">
    <property type="entry name" value="Winged helix-like DNA-binding domain superfamily/Winged helix DNA-binding domain"/>
    <property type="match status" value="1"/>
</dbReference>
<evidence type="ECO:0000259" key="4">
    <source>
        <dbReference type="PROSITE" id="PS50987"/>
    </source>
</evidence>
<evidence type="ECO:0000313" key="5">
    <source>
        <dbReference type="EMBL" id="GFK95327.1"/>
    </source>
</evidence>
<feature type="domain" description="HTH arsR-type" evidence="4">
    <location>
        <begin position="1"/>
        <end position="93"/>
    </location>
</feature>
<dbReference type="SUPFAM" id="SSF46785">
    <property type="entry name" value="Winged helix' DNA-binding domain"/>
    <property type="match status" value="1"/>
</dbReference>